<feature type="domain" description="Mei2-like C-terminal RNA recognition motif" evidence="3">
    <location>
        <begin position="150"/>
        <end position="246"/>
    </location>
</feature>
<evidence type="ECO:0000313" key="5">
    <source>
        <dbReference type="Proteomes" id="UP001162131"/>
    </source>
</evidence>
<dbReference type="AlphaFoldDB" id="A0AAU9JHE2"/>
<dbReference type="InterPro" id="IPR007201">
    <property type="entry name" value="Mei2-like_Rrm_C"/>
</dbReference>
<sequence length="271" mass="31653">MEGDQKKPRRLRVFREMTEGRALQEPLPQIIGNPIGIPGTQNVGKYMFIKNYEIRPIQPIPQDFRVLEDESSKFCENTFHDTIFDQEQLAFSHSSGSATQSPMITVSTEESSRESSDDHRRKPKKRPLDEEEMSLYIVNVEAVERGEDIRTTIMIKNIPNKYTQKMLLQTIDKKFVGTYDFFYLPIDFKNKCNVGYAFIDFIDYRYIPAFYLEFEGKKWERFNSDKICSLAYGRIQGRQALIQHFQSSSVMNQEDTKVKPLILPFKNPNMG</sequence>
<dbReference type="CDD" id="cd12531">
    <property type="entry name" value="RRM3_MEI2_like"/>
    <property type="match status" value="1"/>
</dbReference>
<dbReference type="Gene3D" id="3.30.70.330">
    <property type="match status" value="1"/>
</dbReference>
<accession>A0AAU9JHE2</accession>
<dbReference type="EMBL" id="CAJZBQ010000036">
    <property type="protein sequence ID" value="CAG9324497.1"/>
    <property type="molecule type" value="Genomic_DNA"/>
</dbReference>
<evidence type="ECO:0000259" key="3">
    <source>
        <dbReference type="Pfam" id="PF04059"/>
    </source>
</evidence>
<feature type="compositionally biased region" description="Basic and acidic residues" evidence="2">
    <location>
        <begin position="110"/>
        <end position="120"/>
    </location>
</feature>
<proteinExistence type="predicted"/>
<evidence type="ECO:0000256" key="1">
    <source>
        <dbReference type="ARBA" id="ARBA00022884"/>
    </source>
</evidence>
<dbReference type="InterPro" id="IPR012677">
    <property type="entry name" value="Nucleotide-bd_a/b_plait_sf"/>
</dbReference>
<keyword evidence="5" id="KW-1185">Reference proteome</keyword>
<evidence type="ECO:0000313" key="4">
    <source>
        <dbReference type="EMBL" id="CAG9324497.1"/>
    </source>
</evidence>
<evidence type="ECO:0000256" key="2">
    <source>
        <dbReference type="SAM" id="MobiDB-lite"/>
    </source>
</evidence>
<dbReference type="GO" id="GO:0003723">
    <property type="term" value="F:RNA binding"/>
    <property type="evidence" value="ECO:0007669"/>
    <property type="project" value="UniProtKB-KW"/>
</dbReference>
<reference evidence="4" key="1">
    <citation type="submission" date="2021-09" db="EMBL/GenBank/DDBJ databases">
        <authorList>
            <consortium name="AG Swart"/>
            <person name="Singh M."/>
            <person name="Singh A."/>
            <person name="Seah K."/>
            <person name="Emmerich C."/>
        </authorList>
    </citation>
    <scope>NUCLEOTIDE SEQUENCE</scope>
    <source>
        <strain evidence="4">ATCC30299</strain>
    </source>
</reference>
<name>A0AAU9JHE2_9CILI</name>
<comment type="caution">
    <text evidence="4">The sequence shown here is derived from an EMBL/GenBank/DDBJ whole genome shotgun (WGS) entry which is preliminary data.</text>
</comment>
<dbReference type="PANTHER" id="PTHR23189">
    <property type="entry name" value="RNA RECOGNITION MOTIF-CONTAINING"/>
    <property type="match status" value="1"/>
</dbReference>
<dbReference type="Proteomes" id="UP001162131">
    <property type="component" value="Unassembled WGS sequence"/>
</dbReference>
<dbReference type="InterPro" id="IPR035979">
    <property type="entry name" value="RBD_domain_sf"/>
</dbReference>
<protein>
    <recommendedName>
        <fullName evidence="3">Mei2-like C-terminal RNA recognition motif domain-containing protein</fullName>
    </recommendedName>
</protein>
<feature type="compositionally biased region" description="Polar residues" evidence="2">
    <location>
        <begin position="94"/>
        <end position="106"/>
    </location>
</feature>
<gene>
    <name evidence="4" type="ORF">BSTOLATCC_MIC36283</name>
</gene>
<feature type="region of interest" description="Disordered" evidence="2">
    <location>
        <begin position="94"/>
        <end position="127"/>
    </location>
</feature>
<keyword evidence="1" id="KW-0694">RNA-binding</keyword>
<dbReference type="InterPro" id="IPR034454">
    <property type="entry name" value="MEI2-like_RRM3"/>
</dbReference>
<dbReference type="Pfam" id="PF04059">
    <property type="entry name" value="RRM_2"/>
    <property type="match status" value="1"/>
</dbReference>
<organism evidence="4 5">
    <name type="scientific">Blepharisma stoltei</name>
    <dbReference type="NCBI Taxonomy" id="1481888"/>
    <lineage>
        <taxon>Eukaryota</taxon>
        <taxon>Sar</taxon>
        <taxon>Alveolata</taxon>
        <taxon>Ciliophora</taxon>
        <taxon>Postciliodesmatophora</taxon>
        <taxon>Heterotrichea</taxon>
        <taxon>Heterotrichida</taxon>
        <taxon>Blepharismidae</taxon>
        <taxon>Blepharisma</taxon>
    </lineage>
</organism>
<dbReference type="SUPFAM" id="SSF54928">
    <property type="entry name" value="RNA-binding domain, RBD"/>
    <property type="match status" value="1"/>
</dbReference>